<dbReference type="SUPFAM" id="SSF56672">
    <property type="entry name" value="DNA/RNA polymerases"/>
    <property type="match status" value="1"/>
</dbReference>
<protein>
    <recommendedName>
        <fullName evidence="1">Reverse transcriptase domain-containing protein</fullName>
    </recommendedName>
</protein>
<feature type="domain" description="Reverse transcriptase" evidence="1">
    <location>
        <begin position="456"/>
        <end position="732"/>
    </location>
</feature>
<dbReference type="PANTHER" id="PTHR33332">
    <property type="entry name" value="REVERSE TRANSCRIPTASE DOMAIN-CONTAINING PROTEIN"/>
    <property type="match status" value="1"/>
</dbReference>
<dbReference type="InterPro" id="IPR005135">
    <property type="entry name" value="Endo/exonuclease/phosphatase"/>
</dbReference>
<dbReference type="Proteomes" id="UP000694700">
    <property type="component" value="Unplaced"/>
</dbReference>
<evidence type="ECO:0000259" key="1">
    <source>
        <dbReference type="PROSITE" id="PS50878"/>
    </source>
</evidence>
<organism evidence="2 3">
    <name type="scientific">Cyprinus carpio</name>
    <name type="common">Common carp</name>
    <dbReference type="NCBI Taxonomy" id="7962"/>
    <lineage>
        <taxon>Eukaryota</taxon>
        <taxon>Metazoa</taxon>
        <taxon>Chordata</taxon>
        <taxon>Craniata</taxon>
        <taxon>Vertebrata</taxon>
        <taxon>Euteleostomi</taxon>
        <taxon>Actinopterygii</taxon>
        <taxon>Neopterygii</taxon>
        <taxon>Teleostei</taxon>
        <taxon>Ostariophysi</taxon>
        <taxon>Cypriniformes</taxon>
        <taxon>Cyprinidae</taxon>
        <taxon>Cyprininae</taxon>
        <taxon>Cyprinus</taxon>
    </lineage>
</organism>
<evidence type="ECO:0000313" key="2">
    <source>
        <dbReference type="Ensembl" id="ENSCCRP00015000196.1"/>
    </source>
</evidence>
<reference evidence="2" key="1">
    <citation type="submission" date="2025-08" db="UniProtKB">
        <authorList>
            <consortium name="Ensembl"/>
        </authorList>
    </citation>
    <scope>IDENTIFICATION</scope>
</reference>
<dbReference type="Pfam" id="PF00078">
    <property type="entry name" value="RVT_1"/>
    <property type="match status" value="1"/>
</dbReference>
<dbReference type="Ensembl" id="ENSCCRT00015000204.1">
    <property type="protein sequence ID" value="ENSCCRP00015000196.1"/>
    <property type="gene ID" value="ENSCCRG00015000129.1"/>
</dbReference>
<dbReference type="InterPro" id="IPR036691">
    <property type="entry name" value="Endo/exonu/phosph_ase_sf"/>
</dbReference>
<dbReference type="Pfam" id="PF03372">
    <property type="entry name" value="Exo_endo_phos"/>
    <property type="match status" value="1"/>
</dbReference>
<sequence>MITDNSFDVLCLTETWLKPNDYIGLNESTPPNYCYKHEPRQTGRGGGVATIYSDILNVTQKTGYRFKSFEILMLNVTLPDMQKKSIVSLSLATVYRPPGPYTEFLKEFGDFLSDLLVTADKALIFGDFNIHIDNTNDALGLAFTNLLNCFGVKQNVTGPTHRFNHTLDLIISHGIDLTDIDIVPQSDDVTDHFLVSCILRIDDNNYIASRYRPGRTIVPATKDRFANNLPDLSQLLCVPINTHELDKMTGNMGTIFSNTLEAVAPIKLKKVREKRTVPWYNSNTHALKKETRSLERKWRKTNLEVFRIAWKNSMSSYRQALKTARAEHIHKLIENNQNNPRFLFSTVARLTNNQTPPDLNIPSQLNSNDFMNFFTDKIDNIRNTITNVDSTASNTLVLSIAPKDKLQCFTTIGQEELNKLITASKPTTCLLDPVPTKLLKELLPVAEKPLLNIINSSLSLGHVPKPFKLAVIKPLIKKPQLDPSELANYRPISNLPFMSKILEKVVSAQLCSYLQKNDLYEEFQSGFRPHHSTETALVKITNDLLLASDQGCISLLVLLDLSAAFDTIDHDILIDRLQNYTGIQGQALRWFRSYLSDRYHFVYLNGESSHLSPVKYGVPQGSVLGPLLFSIYMLPLGNIIRKYGISFHCYADDTQLYISTRPGETSKLSKLTECVKNVKDWMTNNFLLLNSDKTEILLIGPENITQNLVDYNLQLDGCTVTSSTVKNLGVILDSNLSFENHISHVTKTAFFHLRNIAKLRNMLPVPDAEKLVHAFMTSRLDYCNALLGGCPASSINKLQVVQNAAARVLTRSRKYDHITPILQSLHWLPIKFRISYKILLLTYKALNGLAPAYLTSLLPRYNPSRSLRSQNAGLLIVPRIAKSTKGGRAFSHLAPKLWNSLPDNVRGSDTLPLFKSRLKTHLFGQAFK</sequence>
<evidence type="ECO:0000313" key="3">
    <source>
        <dbReference type="Proteomes" id="UP000694700"/>
    </source>
</evidence>
<dbReference type="AlphaFoldDB" id="A0A8C1RZI0"/>
<dbReference type="InterPro" id="IPR000477">
    <property type="entry name" value="RT_dom"/>
</dbReference>
<proteinExistence type="predicted"/>
<dbReference type="InterPro" id="IPR043502">
    <property type="entry name" value="DNA/RNA_pol_sf"/>
</dbReference>
<dbReference type="Gene3D" id="3.60.10.10">
    <property type="entry name" value="Endonuclease/exonuclease/phosphatase"/>
    <property type="match status" value="1"/>
</dbReference>
<accession>A0A8C1RZI0</accession>
<dbReference type="CDD" id="cd01650">
    <property type="entry name" value="RT_nLTR_like"/>
    <property type="match status" value="1"/>
</dbReference>
<name>A0A8C1RZI0_CYPCA</name>
<dbReference type="PROSITE" id="PS50878">
    <property type="entry name" value="RT_POL"/>
    <property type="match status" value="1"/>
</dbReference>
<dbReference type="GO" id="GO:0003824">
    <property type="term" value="F:catalytic activity"/>
    <property type="evidence" value="ECO:0007669"/>
    <property type="project" value="InterPro"/>
</dbReference>
<dbReference type="SUPFAM" id="SSF56219">
    <property type="entry name" value="DNase I-like"/>
    <property type="match status" value="1"/>
</dbReference>